<reference evidence="2 3" key="1">
    <citation type="submission" date="2015-12" db="EMBL/GenBank/DDBJ databases">
        <title>Dictyostelia acquired genes for synthesis and detection of signals that induce cell-type specialization by lateral gene transfer from prokaryotes.</title>
        <authorList>
            <person name="Gloeckner G."/>
            <person name="Schaap P."/>
        </authorList>
    </citation>
    <scope>NUCLEOTIDE SEQUENCE [LARGE SCALE GENOMIC DNA]</scope>
    <source>
        <strain evidence="2 3">TK</strain>
    </source>
</reference>
<feature type="chain" id="PRO_5007593579" description="EGF-like domain-containing protein" evidence="1">
    <location>
        <begin position="19"/>
        <end position="332"/>
    </location>
</feature>
<comment type="caution">
    <text evidence="2">The sequence shown here is derived from an EMBL/GenBank/DDBJ whole genome shotgun (WGS) entry which is preliminary data.</text>
</comment>
<keyword evidence="1" id="KW-0732">Signal</keyword>
<accession>A0A152A3X4</accession>
<dbReference type="AlphaFoldDB" id="A0A152A3X4"/>
<dbReference type="OrthoDB" id="27819at2759"/>
<name>A0A152A3X4_TIELA</name>
<evidence type="ECO:0000313" key="3">
    <source>
        <dbReference type="Proteomes" id="UP000076078"/>
    </source>
</evidence>
<evidence type="ECO:0000256" key="1">
    <source>
        <dbReference type="SAM" id="SignalP"/>
    </source>
</evidence>
<keyword evidence="3" id="KW-1185">Reference proteome</keyword>
<evidence type="ECO:0008006" key="4">
    <source>
        <dbReference type="Google" id="ProtNLM"/>
    </source>
</evidence>
<dbReference type="Proteomes" id="UP000076078">
    <property type="component" value="Unassembled WGS sequence"/>
</dbReference>
<evidence type="ECO:0000313" key="2">
    <source>
        <dbReference type="EMBL" id="KYR00914.1"/>
    </source>
</evidence>
<sequence>MLKNIIIFLVLNIVCSKAINIHVQNGVTDDCGLTSCYDCTNNGCLWCNSDSSINPNSCWALSDIFDNCDIGDIDVISYECPTCPPNCNCEDGTCTSCTAGFYGENCDLECDNICDQCDRITGECTSCIQLGKCGNACNSSCVTVPGCELCQINCLNCTQCIRGYYNPSMSCLGNCPSCFNFDCNQQNGDCQSYCMPGWVGHDCNEICEGICEKPKVCSATGCVCPKGYQPGNVETCVKVDLGISCEQCEKLIGVAKMASSMITQTFETYEEAKEALEEISCFFLPPPIDLGCALLVAAQAGVYAIAGQVAEVLLEKDFCIEWGSCNISHVSV</sequence>
<dbReference type="InParanoid" id="A0A152A3X4"/>
<feature type="signal peptide" evidence="1">
    <location>
        <begin position="1"/>
        <end position="18"/>
    </location>
</feature>
<organism evidence="2 3">
    <name type="scientific">Tieghemostelium lacteum</name>
    <name type="common">Slime mold</name>
    <name type="synonym">Dictyostelium lacteum</name>
    <dbReference type="NCBI Taxonomy" id="361077"/>
    <lineage>
        <taxon>Eukaryota</taxon>
        <taxon>Amoebozoa</taxon>
        <taxon>Evosea</taxon>
        <taxon>Eumycetozoa</taxon>
        <taxon>Dictyostelia</taxon>
        <taxon>Dictyosteliales</taxon>
        <taxon>Raperosteliaceae</taxon>
        <taxon>Tieghemostelium</taxon>
    </lineage>
</organism>
<dbReference type="OMA" id="LECDNIC"/>
<gene>
    <name evidence="2" type="ORF">DLAC_02979</name>
</gene>
<proteinExistence type="predicted"/>
<protein>
    <recommendedName>
        <fullName evidence="4">EGF-like domain-containing protein</fullName>
    </recommendedName>
</protein>
<dbReference type="EMBL" id="LODT01000013">
    <property type="protein sequence ID" value="KYR00914.1"/>
    <property type="molecule type" value="Genomic_DNA"/>
</dbReference>